<dbReference type="AlphaFoldDB" id="A0A2P2Q430"/>
<organism evidence="1">
    <name type="scientific">Rhizophora mucronata</name>
    <name type="common">Asiatic mangrove</name>
    <dbReference type="NCBI Taxonomy" id="61149"/>
    <lineage>
        <taxon>Eukaryota</taxon>
        <taxon>Viridiplantae</taxon>
        <taxon>Streptophyta</taxon>
        <taxon>Embryophyta</taxon>
        <taxon>Tracheophyta</taxon>
        <taxon>Spermatophyta</taxon>
        <taxon>Magnoliopsida</taxon>
        <taxon>eudicotyledons</taxon>
        <taxon>Gunneridae</taxon>
        <taxon>Pentapetalae</taxon>
        <taxon>rosids</taxon>
        <taxon>fabids</taxon>
        <taxon>Malpighiales</taxon>
        <taxon>Rhizophoraceae</taxon>
        <taxon>Rhizophora</taxon>
    </lineage>
</organism>
<dbReference type="EMBL" id="GGEC01081252">
    <property type="protein sequence ID" value="MBX61736.1"/>
    <property type="molecule type" value="Transcribed_RNA"/>
</dbReference>
<proteinExistence type="predicted"/>
<sequence>MEENQLDISRLANLANPSDLPICHVVTNQDHIYNLLILSVIGHATNIVCHVKLAQANFFVNHMSVMLCSVRPLTLSQIKTQRACHLRRVQNQIHCRGTSNAGTFH</sequence>
<accession>A0A2P2Q430</accession>
<protein>
    <submittedName>
        <fullName evidence="1">Uncharacterized protein</fullName>
    </submittedName>
</protein>
<name>A0A2P2Q430_RHIMU</name>
<reference evidence="1" key="1">
    <citation type="submission" date="2018-02" db="EMBL/GenBank/DDBJ databases">
        <title>Rhizophora mucronata_Transcriptome.</title>
        <authorList>
            <person name="Meera S.P."/>
            <person name="Sreeshan A."/>
            <person name="Augustine A."/>
        </authorList>
    </citation>
    <scope>NUCLEOTIDE SEQUENCE</scope>
    <source>
        <tissue evidence="1">Leaf</tissue>
    </source>
</reference>
<evidence type="ECO:0000313" key="1">
    <source>
        <dbReference type="EMBL" id="MBX61736.1"/>
    </source>
</evidence>